<feature type="compositionally biased region" description="Polar residues" evidence="5">
    <location>
        <begin position="568"/>
        <end position="589"/>
    </location>
</feature>
<comment type="caution">
    <text evidence="8">The sequence shown here is derived from an EMBL/GenBank/DDBJ whole genome shotgun (WGS) entry which is preliminary data.</text>
</comment>
<dbReference type="InterPro" id="IPR007110">
    <property type="entry name" value="Ig-like_dom"/>
</dbReference>
<keyword evidence="3 6" id="KW-0472">Membrane</keyword>
<keyword evidence="9" id="KW-1185">Reference proteome</keyword>
<feature type="transmembrane region" description="Helical" evidence="6">
    <location>
        <begin position="258"/>
        <end position="283"/>
    </location>
</feature>
<dbReference type="Proteomes" id="UP000327493">
    <property type="component" value="Chromosome 11"/>
</dbReference>
<feature type="region of interest" description="Disordered" evidence="5">
    <location>
        <begin position="401"/>
        <end position="447"/>
    </location>
</feature>
<dbReference type="InterPro" id="IPR036179">
    <property type="entry name" value="Ig-like_dom_sf"/>
</dbReference>
<accession>A0A5J5D3G5</accession>
<feature type="region of interest" description="Disordered" evidence="5">
    <location>
        <begin position="293"/>
        <end position="317"/>
    </location>
</feature>
<keyword evidence="6" id="KW-0812">Transmembrane</keyword>
<feature type="compositionally biased region" description="Low complexity" evidence="5">
    <location>
        <begin position="430"/>
        <end position="441"/>
    </location>
</feature>
<gene>
    <name evidence="8" type="ORF">FQN60_001263</name>
</gene>
<dbReference type="GO" id="GO:0016020">
    <property type="term" value="C:membrane"/>
    <property type="evidence" value="ECO:0007669"/>
    <property type="project" value="UniProtKB-SubCell"/>
</dbReference>
<dbReference type="PROSITE" id="PS50835">
    <property type="entry name" value="IG_LIKE"/>
    <property type="match status" value="1"/>
</dbReference>
<feature type="region of interest" description="Disordered" evidence="5">
    <location>
        <begin position="459"/>
        <end position="605"/>
    </location>
</feature>
<evidence type="ECO:0000256" key="6">
    <source>
        <dbReference type="SAM" id="Phobius"/>
    </source>
</evidence>
<feature type="region of interest" description="Disordered" evidence="5">
    <location>
        <begin position="333"/>
        <end position="362"/>
    </location>
</feature>
<feature type="domain" description="Ig-like" evidence="7">
    <location>
        <begin position="170"/>
        <end position="246"/>
    </location>
</feature>
<comment type="subcellular location">
    <subcellularLocation>
        <location evidence="1">Membrane</location>
    </subcellularLocation>
</comment>
<proteinExistence type="predicted"/>
<keyword evidence="2" id="KW-0732">Signal</keyword>
<reference evidence="8 9" key="1">
    <citation type="submission" date="2019-08" db="EMBL/GenBank/DDBJ databases">
        <title>A chromosome-level genome assembly, high-density linkage maps, and genome scans reveal the genomic architecture of hybrid incompatibilities underlying speciation via character displacement in darters (Percidae: Etheostominae).</title>
        <authorList>
            <person name="Moran R.L."/>
            <person name="Catchen J.M."/>
            <person name="Fuller R.C."/>
        </authorList>
    </citation>
    <scope>NUCLEOTIDE SEQUENCE [LARGE SCALE GENOMIC DNA]</scope>
    <source>
        <strain evidence="8">EspeVRDwgs_2016</strain>
        <tissue evidence="8">Muscle</tissue>
    </source>
</reference>
<dbReference type="InterPro" id="IPR015631">
    <property type="entry name" value="CD2/SLAM_rcpt"/>
</dbReference>
<dbReference type="AlphaFoldDB" id="A0A5J5D3G5"/>
<name>A0A5J5D3G5_9PERO</name>
<keyword evidence="6" id="KW-1133">Transmembrane helix</keyword>
<feature type="compositionally biased region" description="Polar residues" evidence="5">
    <location>
        <begin position="333"/>
        <end position="345"/>
    </location>
</feature>
<feature type="compositionally biased region" description="Basic and acidic residues" evidence="5">
    <location>
        <begin position="489"/>
        <end position="503"/>
    </location>
</feature>
<dbReference type="Gene3D" id="2.60.40.10">
    <property type="entry name" value="Immunoglobulins"/>
    <property type="match status" value="2"/>
</dbReference>
<feature type="compositionally biased region" description="Basic and acidic residues" evidence="5">
    <location>
        <begin position="516"/>
        <end position="541"/>
    </location>
</feature>
<evidence type="ECO:0000256" key="1">
    <source>
        <dbReference type="ARBA" id="ARBA00004370"/>
    </source>
</evidence>
<feature type="compositionally biased region" description="Polar residues" evidence="5">
    <location>
        <begin position="504"/>
        <end position="514"/>
    </location>
</feature>
<dbReference type="SUPFAM" id="SSF48726">
    <property type="entry name" value="Immunoglobulin"/>
    <property type="match status" value="1"/>
</dbReference>
<keyword evidence="4" id="KW-0325">Glycoprotein</keyword>
<sequence length="605" mass="66961">MRAFSGTVSFSVHMEREHIIHQHDLNQVLRAYTFFFLPACTLNDLWITCAEMARRYFLVYFIFSLCLVAGQSPKYALKGQEFFLKPDIAGQPDGILWKHNGNKVVEFNGIEQLVYTPYENRITLYWVSAELSITELRFEDSGDYELETEVNKELHSSIYKLEVIDKVAKPTISCDMSDGSSSNKSGRLVCSAEPRQPQSLMKFEWRTHGGVQPGPELTISLGKEHDDGVHSCSVSNPLSNETATFAAKDCYPDQSLSVAVIASIIGIVFLIVLIVMVLGICFCKVQHKGSDKMKAQGDENNPLLHRTSTIPSKQPLRNLAPAGLVKERRKNFEQISDGQTGSMKNIDQHKKTVSPPSFPRGEPPFALDLNNCACSDKDDAESGQLRDHAEDIVTLCDLSDCEKANEPDPGGVSYDLEPKKEADEDKKKQSAPASAETTSATQPHSHLTVSCLNIAPKDATGEHQEDANSDQVTGEISDKNGGESDSSVEEERKDLDDPIEDKQPSTVSEHNGSKTLLHEHDLNLLQDETQKIESNQQEKVKPVSGDEDERNSVGDREDTDEDPDLYLATSTTPTEADNTNDTLQKSSDTAHAGPDQQEQDKIAMT</sequence>
<protein>
    <recommendedName>
        <fullName evidence="7">Ig-like domain-containing protein</fullName>
    </recommendedName>
</protein>
<evidence type="ECO:0000313" key="8">
    <source>
        <dbReference type="EMBL" id="KAA8588069.1"/>
    </source>
</evidence>
<feature type="compositionally biased region" description="Basic and acidic residues" evidence="5">
    <location>
        <begin position="416"/>
        <end position="428"/>
    </location>
</feature>
<dbReference type="InterPro" id="IPR013783">
    <property type="entry name" value="Ig-like_fold"/>
</dbReference>
<dbReference type="PANTHER" id="PTHR12080:SF55">
    <property type="entry name" value="LYMPHOCYTE FUNCTION-ASSOCIATED ANTIGEN 3"/>
    <property type="match status" value="1"/>
</dbReference>
<evidence type="ECO:0000256" key="3">
    <source>
        <dbReference type="ARBA" id="ARBA00023136"/>
    </source>
</evidence>
<evidence type="ECO:0000313" key="9">
    <source>
        <dbReference type="Proteomes" id="UP000327493"/>
    </source>
</evidence>
<organism evidence="8 9">
    <name type="scientific">Etheostoma spectabile</name>
    <name type="common">orangethroat darter</name>
    <dbReference type="NCBI Taxonomy" id="54343"/>
    <lineage>
        <taxon>Eukaryota</taxon>
        <taxon>Metazoa</taxon>
        <taxon>Chordata</taxon>
        <taxon>Craniata</taxon>
        <taxon>Vertebrata</taxon>
        <taxon>Euteleostomi</taxon>
        <taxon>Actinopterygii</taxon>
        <taxon>Neopterygii</taxon>
        <taxon>Teleostei</taxon>
        <taxon>Neoteleostei</taxon>
        <taxon>Acanthomorphata</taxon>
        <taxon>Eupercaria</taxon>
        <taxon>Perciformes</taxon>
        <taxon>Percoidei</taxon>
        <taxon>Percidae</taxon>
        <taxon>Etheostomatinae</taxon>
        <taxon>Etheostoma</taxon>
    </lineage>
</organism>
<dbReference type="PANTHER" id="PTHR12080">
    <property type="entry name" value="SIGNALING LYMPHOCYTIC ACTIVATION MOLECULE"/>
    <property type="match status" value="1"/>
</dbReference>
<evidence type="ECO:0000256" key="4">
    <source>
        <dbReference type="ARBA" id="ARBA00023180"/>
    </source>
</evidence>
<dbReference type="EMBL" id="VOFY01000011">
    <property type="protein sequence ID" value="KAA8588069.1"/>
    <property type="molecule type" value="Genomic_DNA"/>
</dbReference>
<evidence type="ECO:0000256" key="2">
    <source>
        <dbReference type="ARBA" id="ARBA00022729"/>
    </source>
</evidence>
<evidence type="ECO:0000256" key="5">
    <source>
        <dbReference type="SAM" id="MobiDB-lite"/>
    </source>
</evidence>
<evidence type="ECO:0000259" key="7">
    <source>
        <dbReference type="PROSITE" id="PS50835"/>
    </source>
</evidence>